<evidence type="ECO:0000313" key="2">
    <source>
        <dbReference type="Proteomes" id="UP000246991"/>
    </source>
</evidence>
<organism evidence="1 2">
    <name type="scientific">Tuber magnatum</name>
    <name type="common">white Piedmont truffle</name>
    <dbReference type="NCBI Taxonomy" id="42249"/>
    <lineage>
        <taxon>Eukaryota</taxon>
        <taxon>Fungi</taxon>
        <taxon>Dikarya</taxon>
        <taxon>Ascomycota</taxon>
        <taxon>Pezizomycotina</taxon>
        <taxon>Pezizomycetes</taxon>
        <taxon>Pezizales</taxon>
        <taxon>Tuberaceae</taxon>
        <taxon>Tuber</taxon>
    </lineage>
</organism>
<accession>A0A317SZ03</accession>
<keyword evidence="2" id="KW-1185">Reference proteome</keyword>
<dbReference type="OrthoDB" id="2357318at2759"/>
<dbReference type="PANTHER" id="PTHR39214:SF1">
    <property type="entry name" value="MICROBODY (PEROXISOME) BIOGENESIS PROTEIN PEROXIN 8 (EUROFUNG)"/>
    <property type="match status" value="1"/>
</dbReference>
<gene>
    <name evidence="1" type="ORF">C7212DRAFT_356384</name>
</gene>
<reference evidence="1 2" key="1">
    <citation type="submission" date="2018-03" db="EMBL/GenBank/DDBJ databases">
        <title>Genomes of Pezizomycetes fungi and the evolution of truffles.</title>
        <authorList>
            <person name="Murat C."/>
            <person name="Payen T."/>
            <person name="Noel B."/>
            <person name="Kuo A."/>
            <person name="Martin F.M."/>
        </authorList>
    </citation>
    <scope>NUCLEOTIDE SEQUENCE [LARGE SCALE GENOMIC DNA]</scope>
    <source>
        <strain evidence="1">091103-1</strain>
    </source>
</reference>
<dbReference type="InterPro" id="IPR055334">
    <property type="entry name" value="PEX8-like"/>
</dbReference>
<protein>
    <recommendedName>
        <fullName evidence="3">Peroxin 8</fullName>
    </recommendedName>
</protein>
<dbReference type="Proteomes" id="UP000246991">
    <property type="component" value="Unassembled WGS sequence"/>
</dbReference>
<proteinExistence type="predicted"/>
<evidence type="ECO:0000313" key="1">
    <source>
        <dbReference type="EMBL" id="PWW79554.1"/>
    </source>
</evidence>
<dbReference type="PANTHER" id="PTHR39214">
    <property type="entry name" value="MICROBODY (PEROXISOME) BIOGENESIS PROTEIN PEROXIN 8 (EUROFUNG)"/>
    <property type="match status" value="1"/>
</dbReference>
<dbReference type="EMBL" id="PYWC01000008">
    <property type="protein sequence ID" value="PWW79554.1"/>
    <property type="molecule type" value="Genomic_DNA"/>
</dbReference>
<name>A0A317SZ03_9PEZI</name>
<sequence>MVVGRRLDNILRILLQPGAADPNNADASSVYASAATVLATLTNPLNVSLLSTQILISPAIWEENFDGLKAGLRVFGVFQSATVGKFETQGSILSVEEWISALVRGANNNVPRWKHLLLLGGVLSADQERSQLPRVTRTSLEQAFCRAVNLSVESNARHELEADVLSLVLSHAIQCLSRRAKEAIHYDALLPVIVKSMYNSREGFQSGYFLSTIDHDIMTIEGKLVWPSKSNSFLELQQRSRKNILWGFSQVLSAQWKMNGLSEIPMSEEKTRVDEESLKATLPVVWQILKAILFGSTMILQELTARIAESPLLSGPDHGPTFSYKILLILRNFYFITSRLGPNVFSSYNFVYLSAIDILTTYPTPSEKFITDIAPTQAGIIPPKLPERLFDLYFLNTAEHFTHSLPQKVNEETILPCTSAYLHPPSDASLHAHFESAHSVTLSIIGAPKSADLGARMLPFYVDTVFKAFPASLSARQFRLAFGTLIRECSPPQEISSLQPHLAEVIIEILAERAKTALTEPLGNKVDEGAVGLSEKDVCVLALIDGLPAMEIGVMERWLDPTADLLNSIGNEGSKGRIRERFWDVLSGELDVERAEVAVRWWTSAGGRDKVLLGLGKGGGAEGIKAML</sequence>
<comment type="caution">
    <text evidence="1">The sequence shown here is derived from an EMBL/GenBank/DDBJ whole genome shotgun (WGS) entry which is preliminary data.</text>
</comment>
<dbReference type="AlphaFoldDB" id="A0A317SZ03"/>
<dbReference type="Pfam" id="PF26001">
    <property type="entry name" value="Pex8"/>
    <property type="match status" value="1"/>
</dbReference>
<evidence type="ECO:0008006" key="3">
    <source>
        <dbReference type="Google" id="ProtNLM"/>
    </source>
</evidence>
<dbReference type="STRING" id="42249.A0A317SZ03"/>